<gene>
    <name evidence="3" type="ORF">SAMN05216266_106107</name>
</gene>
<dbReference type="OrthoDB" id="9777711at2"/>
<evidence type="ECO:0000256" key="2">
    <source>
        <dbReference type="RuleBase" id="RU003707"/>
    </source>
</evidence>
<dbReference type="SUPFAM" id="SSF52096">
    <property type="entry name" value="ClpP/crotonase"/>
    <property type="match status" value="1"/>
</dbReference>
<accession>A0A1I0Z8D7</accession>
<comment type="similarity">
    <text evidence="1 2">Belongs to the enoyl-CoA hydratase/isomerase family.</text>
</comment>
<evidence type="ECO:0000313" key="4">
    <source>
        <dbReference type="Proteomes" id="UP000243799"/>
    </source>
</evidence>
<dbReference type="GO" id="GO:0003824">
    <property type="term" value="F:catalytic activity"/>
    <property type="evidence" value="ECO:0007669"/>
    <property type="project" value="InterPro"/>
</dbReference>
<protein>
    <submittedName>
        <fullName evidence="3">Enoyl-CoA hydratase/carnithine racemase</fullName>
    </submittedName>
</protein>
<dbReference type="PANTHER" id="PTHR43802:SF1">
    <property type="entry name" value="IP11341P-RELATED"/>
    <property type="match status" value="1"/>
</dbReference>
<proteinExistence type="inferred from homology"/>
<dbReference type="NCBIfam" id="NF006109">
    <property type="entry name" value="PRK08260.1"/>
    <property type="match status" value="1"/>
</dbReference>
<dbReference type="Gene3D" id="1.10.12.10">
    <property type="entry name" value="Lyase 2-enoyl-coa Hydratase, Chain A, domain 2"/>
    <property type="match status" value="1"/>
</dbReference>
<dbReference type="InterPro" id="IPR029045">
    <property type="entry name" value="ClpP/crotonase-like_dom_sf"/>
</dbReference>
<dbReference type="Gene3D" id="3.90.226.10">
    <property type="entry name" value="2-enoyl-CoA Hydratase, Chain A, domain 1"/>
    <property type="match status" value="1"/>
</dbReference>
<evidence type="ECO:0000256" key="1">
    <source>
        <dbReference type="ARBA" id="ARBA00005254"/>
    </source>
</evidence>
<keyword evidence="4" id="KW-1185">Reference proteome</keyword>
<dbReference type="Pfam" id="PF00378">
    <property type="entry name" value="ECH_1"/>
    <property type="match status" value="1"/>
</dbReference>
<organism evidence="3 4">
    <name type="scientific">Amycolatopsis marina</name>
    <dbReference type="NCBI Taxonomy" id="490629"/>
    <lineage>
        <taxon>Bacteria</taxon>
        <taxon>Bacillati</taxon>
        <taxon>Actinomycetota</taxon>
        <taxon>Actinomycetes</taxon>
        <taxon>Pseudonocardiales</taxon>
        <taxon>Pseudonocardiaceae</taxon>
        <taxon>Amycolatopsis</taxon>
    </lineage>
</organism>
<dbReference type="Proteomes" id="UP000243799">
    <property type="component" value="Unassembled WGS sequence"/>
</dbReference>
<sequence length="289" mass="31337">MSETSEYSEITYSVVDRIATVTLNRPEAHNGYTITMSDELADALDRADADSDVRVVVLTGAGKDFSVGADLSQGGFDFDAEQGPGEHWQEPAGRCSKRIFLMNKPVIAAIAGAAIGGGITITLSADYRLASTDARFGFVFVRRGIYPEGASAWFLPRLVGLGTAMDWMISGRVFDAEEAAGAGLVHRLHPRAELLDRAYELAREIIDTTAPVSVAVTRQLLYRMSALDSPLPVHALDSKLIGGLTSNADSVEGVVSFLQKRPPEWTLRVPEDIPGYLPWAGENRHEEET</sequence>
<evidence type="ECO:0000313" key="3">
    <source>
        <dbReference type="EMBL" id="SFB20503.1"/>
    </source>
</evidence>
<dbReference type="PROSITE" id="PS00166">
    <property type="entry name" value="ENOYL_COA_HYDRATASE"/>
    <property type="match status" value="1"/>
</dbReference>
<dbReference type="InterPro" id="IPR014748">
    <property type="entry name" value="Enoyl-CoA_hydra_C"/>
</dbReference>
<dbReference type="InterPro" id="IPR018376">
    <property type="entry name" value="Enoyl-CoA_hyd/isom_CS"/>
</dbReference>
<dbReference type="AlphaFoldDB" id="A0A1I0Z8D7"/>
<dbReference type="CDD" id="cd06558">
    <property type="entry name" value="crotonase-like"/>
    <property type="match status" value="1"/>
</dbReference>
<name>A0A1I0Z8D7_9PSEU</name>
<dbReference type="RefSeq" id="WP_091672880.1">
    <property type="nucleotide sequence ID" value="NZ_FOKG01000006.1"/>
</dbReference>
<dbReference type="InterPro" id="IPR001753">
    <property type="entry name" value="Enoyl-CoA_hydra/iso"/>
</dbReference>
<dbReference type="STRING" id="490629.SAMN05216266_106107"/>
<dbReference type="EMBL" id="FOKG01000006">
    <property type="protein sequence ID" value="SFB20503.1"/>
    <property type="molecule type" value="Genomic_DNA"/>
</dbReference>
<dbReference type="PANTHER" id="PTHR43802">
    <property type="entry name" value="ENOYL-COA HYDRATASE"/>
    <property type="match status" value="1"/>
</dbReference>
<reference evidence="4" key="1">
    <citation type="submission" date="2016-10" db="EMBL/GenBank/DDBJ databases">
        <authorList>
            <person name="Varghese N."/>
            <person name="Submissions S."/>
        </authorList>
    </citation>
    <scope>NUCLEOTIDE SEQUENCE [LARGE SCALE GENOMIC DNA]</scope>
    <source>
        <strain evidence="4">CGMCC 4.3568</strain>
    </source>
</reference>